<accession>A0A1Y1VWC6</accession>
<evidence type="ECO:0000256" key="1">
    <source>
        <dbReference type="ARBA" id="ARBA00022801"/>
    </source>
</evidence>
<dbReference type="PANTHER" id="PTHR48081">
    <property type="entry name" value="AB HYDROLASE SUPERFAMILY PROTEIN C4A8.06C"/>
    <property type="match status" value="1"/>
</dbReference>
<keyword evidence="2" id="KW-0732">Signal</keyword>
<dbReference type="OrthoDB" id="19653at2759"/>
<evidence type="ECO:0000313" key="5">
    <source>
        <dbReference type="Proteomes" id="UP000193944"/>
    </source>
</evidence>
<dbReference type="InterPro" id="IPR050300">
    <property type="entry name" value="GDXG_lipolytic_enzyme"/>
</dbReference>
<dbReference type="Gene3D" id="3.40.50.1820">
    <property type="entry name" value="alpha/beta hydrolase"/>
    <property type="match status" value="1"/>
</dbReference>
<dbReference type="Proteomes" id="UP000193944">
    <property type="component" value="Unassembled WGS sequence"/>
</dbReference>
<gene>
    <name evidence="4" type="ORF">BCR32DRAFT_286696</name>
</gene>
<dbReference type="AlphaFoldDB" id="A0A1Y1VWC6"/>
<evidence type="ECO:0000256" key="2">
    <source>
        <dbReference type="SAM" id="SignalP"/>
    </source>
</evidence>
<dbReference type="EMBL" id="MCFG01000481">
    <property type="protein sequence ID" value="ORX65054.1"/>
    <property type="molecule type" value="Genomic_DNA"/>
</dbReference>
<feature type="domain" description="BD-FAE-like" evidence="3">
    <location>
        <begin position="45"/>
        <end position="153"/>
    </location>
</feature>
<reference evidence="4 5" key="1">
    <citation type="submission" date="2016-08" db="EMBL/GenBank/DDBJ databases">
        <title>A Parts List for Fungal Cellulosomes Revealed by Comparative Genomics.</title>
        <authorList>
            <consortium name="DOE Joint Genome Institute"/>
            <person name="Haitjema C.H."/>
            <person name="Gilmore S.P."/>
            <person name="Henske J.K."/>
            <person name="Solomon K.V."/>
            <person name="De Groot R."/>
            <person name="Kuo A."/>
            <person name="Mondo S.J."/>
            <person name="Salamov A.A."/>
            <person name="Labutti K."/>
            <person name="Zhao Z."/>
            <person name="Chiniquy J."/>
            <person name="Barry K."/>
            <person name="Brewer H.M."/>
            <person name="Purvine S.O."/>
            <person name="Wright A.T."/>
            <person name="Boxma B."/>
            <person name="Van Alen T."/>
            <person name="Hackstein J.H."/>
            <person name="Baker S.E."/>
            <person name="Grigoriev I.V."/>
            <person name="O'Malley M.A."/>
        </authorList>
    </citation>
    <scope>NUCLEOTIDE SEQUENCE [LARGE SCALE GENOMIC DNA]</scope>
    <source>
        <strain evidence="4 5">S4</strain>
    </source>
</reference>
<dbReference type="SUPFAM" id="SSF53474">
    <property type="entry name" value="alpha/beta-Hydrolases"/>
    <property type="match status" value="1"/>
</dbReference>
<dbReference type="InterPro" id="IPR029058">
    <property type="entry name" value="AB_hydrolase_fold"/>
</dbReference>
<feature type="signal peptide" evidence="2">
    <location>
        <begin position="1"/>
        <end position="19"/>
    </location>
</feature>
<feature type="chain" id="PRO_5010990985" evidence="2">
    <location>
        <begin position="20"/>
        <end position="311"/>
    </location>
</feature>
<dbReference type="GO" id="GO:0016787">
    <property type="term" value="F:hydrolase activity"/>
    <property type="evidence" value="ECO:0007669"/>
    <property type="project" value="UniProtKB-KW"/>
</dbReference>
<reference evidence="4 5" key="2">
    <citation type="submission" date="2016-08" db="EMBL/GenBank/DDBJ databases">
        <title>Pervasive Adenine N6-methylation of Active Genes in Fungi.</title>
        <authorList>
            <consortium name="DOE Joint Genome Institute"/>
            <person name="Mondo S.J."/>
            <person name="Dannebaum R.O."/>
            <person name="Kuo R.C."/>
            <person name="Labutti K."/>
            <person name="Haridas S."/>
            <person name="Kuo A."/>
            <person name="Salamov A."/>
            <person name="Ahrendt S.R."/>
            <person name="Lipzen A."/>
            <person name="Sullivan W."/>
            <person name="Andreopoulos W.B."/>
            <person name="Clum A."/>
            <person name="Lindquist E."/>
            <person name="Daum C."/>
            <person name="Ramamoorthy G.K."/>
            <person name="Gryganskyi A."/>
            <person name="Culley D."/>
            <person name="Magnuson J.K."/>
            <person name="James T.Y."/>
            <person name="O'Malley M.A."/>
            <person name="Stajich J.E."/>
            <person name="Spatafora J.W."/>
            <person name="Visel A."/>
            <person name="Grigoriev I.V."/>
        </authorList>
    </citation>
    <scope>NUCLEOTIDE SEQUENCE [LARGE SCALE GENOMIC DNA]</scope>
    <source>
        <strain evidence="4 5">S4</strain>
    </source>
</reference>
<comment type="caution">
    <text evidence="4">The sequence shown here is derived from an EMBL/GenBank/DDBJ whole genome shotgun (WGS) entry which is preliminary data.</text>
</comment>
<dbReference type="PANTHER" id="PTHR48081:SF33">
    <property type="entry name" value="KYNURENINE FORMAMIDASE"/>
    <property type="match status" value="1"/>
</dbReference>
<name>A0A1Y1VWC6_9FUNG</name>
<dbReference type="InterPro" id="IPR049492">
    <property type="entry name" value="BD-FAE-like_dom"/>
</dbReference>
<evidence type="ECO:0000313" key="4">
    <source>
        <dbReference type="EMBL" id="ORX65054.1"/>
    </source>
</evidence>
<protein>
    <submittedName>
        <fullName evidence="4">Alpha/beta-hydrolase</fullName>
    </submittedName>
</protein>
<keyword evidence="1 4" id="KW-0378">Hydrolase</keyword>
<proteinExistence type="predicted"/>
<dbReference type="STRING" id="1754192.A0A1Y1VWC6"/>
<evidence type="ECO:0000259" key="3">
    <source>
        <dbReference type="Pfam" id="PF20434"/>
    </source>
</evidence>
<dbReference type="Pfam" id="PF20434">
    <property type="entry name" value="BD-FAE"/>
    <property type="match status" value="1"/>
</dbReference>
<sequence length="311" mass="35149">MKSLNLINIILFFITLVAGNAINNTEYYEPQLQKQTISYTSYADLDVYYDASQLENKRPVIVYVHGGGWCEGSKDKENYMGTFFQNQGYVSVLLDYRLYPQTEEIDDMVHDIYTALRWVNENVDKYGGDAEQITLIGHSAGAHLATLTTVKSALGMEVNGEILQPFHFKHLIPLNGRHSIDEGETLLAGIDQLYQLSHIPGLDFLALYAEAREHLLVGKSGYDQVKILKGYPDKSINFLGAEKFTFVECDEDTVDPMGLSDPMIEQIDRVVISPVIDHKIYHGDHQYMLNGVMNNDPNIEAELLEIVQSVY</sequence>
<organism evidence="4 5">
    <name type="scientific">Anaeromyces robustus</name>
    <dbReference type="NCBI Taxonomy" id="1754192"/>
    <lineage>
        <taxon>Eukaryota</taxon>
        <taxon>Fungi</taxon>
        <taxon>Fungi incertae sedis</taxon>
        <taxon>Chytridiomycota</taxon>
        <taxon>Chytridiomycota incertae sedis</taxon>
        <taxon>Neocallimastigomycetes</taxon>
        <taxon>Neocallimastigales</taxon>
        <taxon>Neocallimastigaceae</taxon>
        <taxon>Anaeromyces</taxon>
    </lineage>
</organism>
<keyword evidence="5" id="KW-1185">Reference proteome</keyword>